<name>A0ABQ7GCC7_DUNSA</name>
<dbReference type="Pfam" id="PF13369">
    <property type="entry name" value="Transglut_core2"/>
    <property type="match status" value="1"/>
</dbReference>
<proteinExistence type="predicted"/>
<dbReference type="InterPro" id="IPR032698">
    <property type="entry name" value="SirB1_N"/>
</dbReference>
<evidence type="ECO:0000313" key="3">
    <source>
        <dbReference type="Proteomes" id="UP000815325"/>
    </source>
</evidence>
<feature type="domain" description="Protein SirB1 N-terminal" evidence="1">
    <location>
        <begin position="234"/>
        <end position="290"/>
    </location>
</feature>
<comment type="caution">
    <text evidence="2">The sequence shown here is derived from an EMBL/GenBank/DDBJ whole genome shotgun (WGS) entry which is preliminary data.</text>
</comment>
<protein>
    <recommendedName>
        <fullName evidence="1">Protein SirB1 N-terminal domain-containing protein</fullName>
    </recommendedName>
</protein>
<evidence type="ECO:0000313" key="2">
    <source>
        <dbReference type="EMBL" id="KAF5832261.1"/>
    </source>
</evidence>
<keyword evidence="3" id="KW-1185">Reference proteome</keyword>
<dbReference type="EMBL" id="MU069886">
    <property type="protein sequence ID" value="KAF5832261.1"/>
    <property type="molecule type" value="Genomic_DNA"/>
</dbReference>
<evidence type="ECO:0000259" key="1">
    <source>
        <dbReference type="Pfam" id="PF13369"/>
    </source>
</evidence>
<reference evidence="2" key="1">
    <citation type="submission" date="2017-08" db="EMBL/GenBank/DDBJ databases">
        <authorList>
            <person name="Polle J.E."/>
            <person name="Barry K."/>
            <person name="Cushman J."/>
            <person name="Schmutz J."/>
            <person name="Tran D."/>
            <person name="Hathwaick L.T."/>
            <person name="Yim W.C."/>
            <person name="Jenkins J."/>
            <person name="Mckie-Krisberg Z.M."/>
            <person name="Prochnik S."/>
            <person name="Lindquist E."/>
            <person name="Dockter R.B."/>
            <person name="Adam C."/>
            <person name="Molina H."/>
            <person name="Bunkerborg J."/>
            <person name="Jin E."/>
            <person name="Buchheim M."/>
            <person name="Magnuson J."/>
        </authorList>
    </citation>
    <scope>NUCLEOTIDE SEQUENCE</scope>
    <source>
        <strain evidence="2">CCAP 19/18</strain>
    </source>
</reference>
<organism evidence="2 3">
    <name type="scientific">Dunaliella salina</name>
    <name type="common">Green alga</name>
    <name type="synonym">Protococcus salinus</name>
    <dbReference type="NCBI Taxonomy" id="3046"/>
    <lineage>
        <taxon>Eukaryota</taxon>
        <taxon>Viridiplantae</taxon>
        <taxon>Chlorophyta</taxon>
        <taxon>core chlorophytes</taxon>
        <taxon>Chlorophyceae</taxon>
        <taxon>CS clade</taxon>
        <taxon>Chlamydomonadales</taxon>
        <taxon>Dunaliellaceae</taxon>
        <taxon>Dunaliella</taxon>
    </lineage>
</organism>
<gene>
    <name evidence="2" type="ORF">DUNSADRAFT_11933</name>
</gene>
<dbReference type="Proteomes" id="UP000815325">
    <property type="component" value="Unassembled WGS sequence"/>
</dbReference>
<accession>A0ABQ7GCC7</accession>
<sequence length="366" mass="40241">MEVWPTRTKQWHFSKSSWTTLEREGQHLRLFAERWQVDKEALRSLESMVSPEKREEALTKLRAFGSDCLDVLLAAAHLYKGGPKDGLHLHQALMAVQAVRTAAELRSLLDRDTFDLAHLEHGALCIAQAHAPHLDVFGFVTPYLDRLAAEALARIAAMDGNPTNRQALEVVNQLLFLPRHEDQPFPFTVAAPLFLANVNHEAAWGDYTHRLNSIPLPPPSPNMWAIPPPGCGLELRGNAGDYYCAANSLLHDILGRSGMGIPISLCIIHAAVCQRIGIPVHLLRMPMVCLRKEKGRHGHPHFVVHHPCSSLPAHRHPCAPAPHAHGASTKRKGAAWASPFPCASSMRQSARASPSLCTCSACPCCV</sequence>